<reference evidence="7 8" key="1">
    <citation type="submission" date="2016-06" db="EMBL/GenBank/DDBJ databases">
        <title>Genome sequence of Clostridium acetireducens DSM 10703.</title>
        <authorList>
            <person name="Poehlein A."/>
            <person name="Fluechter S."/>
            <person name="Duerre P."/>
            <person name="Daniel R."/>
        </authorList>
    </citation>
    <scope>NUCLEOTIDE SEQUENCE [LARGE SCALE GENOMIC DNA]</scope>
    <source>
        <strain evidence="7 8">DSM 10703</strain>
    </source>
</reference>
<proteinExistence type="predicted"/>
<dbReference type="GO" id="GO:0005886">
    <property type="term" value="C:plasma membrane"/>
    <property type="evidence" value="ECO:0007669"/>
    <property type="project" value="UniProtKB-SubCell"/>
</dbReference>
<evidence type="ECO:0000256" key="6">
    <source>
        <dbReference type="SAM" id="Phobius"/>
    </source>
</evidence>
<dbReference type="InterPro" id="IPR010343">
    <property type="entry name" value="ArAE_1"/>
</dbReference>
<dbReference type="AlphaFoldDB" id="A0A1E8EZA1"/>
<evidence type="ECO:0000256" key="4">
    <source>
        <dbReference type="ARBA" id="ARBA00022989"/>
    </source>
</evidence>
<name>A0A1E8EZA1_9CLOT</name>
<evidence type="ECO:0000256" key="1">
    <source>
        <dbReference type="ARBA" id="ARBA00004651"/>
    </source>
</evidence>
<dbReference type="PATRIC" id="fig|1121290.3.peg.1076"/>
<dbReference type="EMBL" id="LZFO01000012">
    <property type="protein sequence ID" value="OFI06298.1"/>
    <property type="molecule type" value="Genomic_DNA"/>
</dbReference>
<dbReference type="RefSeq" id="WP_070110002.1">
    <property type="nucleotide sequence ID" value="NZ_LZFO01000012.1"/>
</dbReference>
<dbReference type="PANTHER" id="PTHR40064:SF1">
    <property type="entry name" value="MEMBRANE PROTEIN"/>
    <property type="match status" value="1"/>
</dbReference>
<protein>
    <recommendedName>
        <fullName evidence="9">Fusaric acid resistance protein family protein</fullName>
    </recommendedName>
</protein>
<sequence>MKKIGLRNIKTAFAVSLCIVLFDLCHRQYPFYACIASISCMKQSVSSTHSAGRYRIIGTCIGATVGLIFYMFFKESALSCGIGIVLVIYFCNLFKQNNSVVISCIVFIAIMTNLKGMPSEQYAINRIIDTFIGIVIAVLVDKFLDCKFKDKVEMYLNKYNLIK</sequence>
<evidence type="ECO:0008006" key="9">
    <source>
        <dbReference type="Google" id="ProtNLM"/>
    </source>
</evidence>
<keyword evidence="8" id="KW-1185">Reference proteome</keyword>
<dbReference type="Pfam" id="PF06081">
    <property type="entry name" value="ArAE_1"/>
    <property type="match status" value="1"/>
</dbReference>
<feature type="transmembrane region" description="Helical" evidence="6">
    <location>
        <begin position="85"/>
        <end position="111"/>
    </location>
</feature>
<evidence type="ECO:0000256" key="3">
    <source>
        <dbReference type="ARBA" id="ARBA00022692"/>
    </source>
</evidence>
<dbReference type="STRING" id="1121290.CLAOCE_10710"/>
<evidence type="ECO:0000313" key="7">
    <source>
        <dbReference type="EMBL" id="OFI06298.1"/>
    </source>
</evidence>
<evidence type="ECO:0000313" key="8">
    <source>
        <dbReference type="Proteomes" id="UP000175744"/>
    </source>
</evidence>
<dbReference type="Proteomes" id="UP000175744">
    <property type="component" value="Unassembled WGS sequence"/>
</dbReference>
<feature type="transmembrane region" description="Helical" evidence="6">
    <location>
        <begin position="123"/>
        <end position="144"/>
    </location>
</feature>
<organism evidence="7 8">
    <name type="scientific">Clostridium acetireducens DSM 10703</name>
    <dbReference type="NCBI Taxonomy" id="1121290"/>
    <lineage>
        <taxon>Bacteria</taxon>
        <taxon>Bacillati</taxon>
        <taxon>Bacillota</taxon>
        <taxon>Clostridia</taxon>
        <taxon>Eubacteriales</taxon>
        <taxon>Clostridiaceae</taxon>
        <taxon>Clostridium</taxon>
    </lineage>
</organism>
<keyword evidence="2" id="KW-1003">Cell membrane</keyword>
<evidence type="ECO:0000256" key="2">
    <source>
        <dbReference type="ARBA" id="ARBA00022475"/>
    </source>
</evidence>
<keyword evidence="3 6" id="KW-0812">Transmembrane</keyword>
<evidence type="ECO:0000256" key="5">
    <source>
        <dbReference type="ARBA" id="ARBA00023136"/>
    </source>
</evidence>
<feature type="transmembrane region" description="Helical" evidence="6">
    <location>
        <begin position="51"/>
        <end position="73"/>
    </location>
</feature>
<comment type="subcellular location">
    <subcellularLocation>
        <location evidence="1">Cell membrane</location>
        <topology evidence="1">Multi-pass membrane protein</topology>
    </subcellularLocation>
</comment>
<comment type="caution">
    <text evidence="7">The sequence shown here is derived from an EMBL/GenBank/DDBJ whole genome shotgun (WGS) entry which is preliminary data.</text>
</comment>
<accession>A0A1E8EZA1</accession>
<dbReference type="PANTHER" id="PTHR40064">
    <property type="entry name" value="MEMBRANE PROTEIN-RELATED"/>
    <property type="match status" value="1"/>
</dbReference>
<dbReference type="InterPro" id="IPR052984">
    <property type="entry name" value="UPF0421"/>
</dbReference>
<dbReference type="OrthoDB" id="1653617at2"/>
<keyword evidence="4 6" id="KW-1133">Transmembrane helix</keyword>
<gene>
    <name evidence="7" type="ORF">CLOACE_10710</name>
</gene>
<keyword evidence="5 6" id="KW-0472">Membrane</keyword>